<evidence type="ECO:0000256" key="1">
    <source>
        <dbReference type="SAM" id="Phobius"/>
    </source>
</evidence>
<gene>
    <name evidence="2" type="ORF">M0M57_10870</name>
</gene>
<evidence type="ECO:0000313" key="2">
    <source>
        <dbReference type="EMBL" id="UPQ78125.1"/>
    </source>
</evidence>
<dbReference type="EMBL" id="CP096205">
    <property type="protein sequence ID" value="UPQ78125.1"/>
    <property type="molecule type" value="Genomic_DNA"/>
</dbReference>
<dbReference type="Proteomes" id="UP000830583">
    <property type="component" value="Chromosome"/>
</dbReference>
<keyword evidence="1" id="KW-1133">Transmembrane helix</keyword>
<dbReference type="RefSeq" id="WP_248433053.1">
    <property type="nucleotide sequence ID" value="NZ_CP096205.1"/>
</dbReference>
<reference evidence="2" key="1">
    <citation type="submission" date="2022-04" db="EMBL/GenBank/DDBJ databases">
        <title>Consumption of N2O by Flavobacterium azooxidireducens sp. nov. isolated from Decomposing Leaf Litter of Phragmites australis (Cav.).</title>
        <authorList>
            <person name="Behrendt U."/>
            <person name="Spanner T."/>
            <person name="Augustin J."/>
            <person name="Horn M.A."/>
            <person name="Kolb S."/>
            <person name="Ulrich A."/>
        </authorList>
    </citation>
    <scope>NUCLEOTIDE SEQUENCE</scope>
    <source>
        <strain evidence="2">IGB 4-14</strain>
    </source>
</reference>
<feature type="transmembrane region" description="Helical" evidence="1">
    <location>
        <begin position="79"/>
        <end position="99"/>
    </location>
</feature>
<organism evidence="2 3">
    <name type="scientific">Flavobacterium azooxidireducens</name>
    <dbReference type="NCBI Taxonomy" id="1871076"/>
    <lineage>
        <taxon>Bacteria</taxon>
        <taxon>Pseudomonadati</taxon>
        <taxon>Bacteroidota</taxon>
        <taxon>Flavobacteriia</taxon>
        <taxon>Flavobacteriales</taxon>
        <taxon>Flavobacteriaceae</taxon>
        <taxon>Flavobacterium</taxon>
    </lineage>
</organism>
<proteinExistence type="predicted"/>
<feature type="transmembrane region" description="Helical" evidence="1">
    <location>
        <begin position="111"/>
        <end position="131"/>
    </location>
</feature>
<keyword evidence="3" id="KW-1185">Reference proteome</keyword>
<accession>A0ABY4KBE9</accession>
<dbReference type="SUPFAM" id="SSF53474">
    <property type="entry name" value="alpha/beta-Hydrolases"/>
    <property type="match status" value="1"/>
</dbReference>
<keyword evidence="1" id="KW-0812">Transmembrane</keyword>
<sequence>METAKEFVENIKEESDILYSSPDREANYFETRRLSLSQKKTDFYEFYWANLISEPKLGDLYSWVFRLLFVKKPSKRVEVLVWTIRIIVLAVLITFGFIIANDFKHFQEQGIPFLNSGIFAATSYIVLKFIVPKINSKAAQTVGDAVKYLTPSPQNIESRYKIRKKGIQLLKKLHDKKDEDGNPQYERIVIVGHSLGSVVAYDLITNLWHDYMYEYHPEEFPIVQPILDEITTIINHSHQHKEEPFPLEVFQELQRKLFKEIKNLKNPWLISDFISIGSPLCHGDYILTKNFEEFDKKTNYREYPLCPPKIEVKKKDEKIVKDYENAISFQANLFVTINNVREKKTMRFINHNSQFSFIQWTNIYFQNDFVGGELNDYFGKGIQNIHLNPKGNWFKRNLPFFSHTNYWSKSQQHSIEEILKNIF</sequence>
<dbReference type="InterPro" id="IPR029058">
    <property type="entry name" value="AB_hydrolase_fold"/>
</dbReference>
<keyword evidence="1" id="KW-0472">Membrane</keyword>
<protein>
    <submittedName>
        <fullName evidence="2">Uncharacterized protein</fullName>
    </submittedName>
</protein>
<name>A0ABY4KBE9_9FLAO</name>
<evidence type="ECO:0000313" key="3">
    <source>
        <dbReference type="Proteomes" id="UP000830583"/>
    </source>
</evidence>